<dbReference type="InterPro" id="IPR055411">
    <property type="entry name" value="LRR_FXL15/At3g58940/PEG3-like"/>
</dbReference>
<evidence type="ECO:0000313" key="2">
    <source>
        <dbReference type="EMBL" id="KAK1318385.1"/>
    </source>
</evidence>
<dbReference type="EMBL" id="JAUJYO010000004">
    <property type="protein sequence ID" value="KAK1318385.1"/>
    <property type="molecule type" value="Genomic_DNA"/>
</dbReference>
<protein>
    <submittedName>
        <fullName evidence="2">F-box/FBD/LRR-repeat protein</fullName>
    </submittedName>
</protein>
<dbReference type="PANTHER" id="PTHR31639:SF256">
    <property type="entry name" value="OS07G0242900 PROTEIN"/>
    <property type="match status" value="1"/>
</dbReference>
<organism evidence="2 3">
    <name type="scientific">Acorus calamus</name>
    <name type="common">Sweet flag</name>
    <dbReference type="NCBI Taxonomy" id="4465"/>
    <lineage>
        <taxon>Eukaryota</taxon>
        <taxon>Viridiplantae</taxon>
        <taxon>Streptophyta</taxon>
        <taxon>Embryophyta</taxon>
        <taxon>Tracheophyta</taxon>
        <taxon>Spermatophyta</taxon>
        <taxon>Magnoliopsida</taxon>
        <taxon>Liliopsida</taxon>
        <taxon>Acoraceae</taxon>
        <taxon>Acorus</taxon>
    </lineage>
</organism>
<dbReference type="PROSITE" id="PS50181">
    <property type="entry name" value="FBOX"/>
    <property type="match status" value="1"/>
</dbReference>
<dbReference type="InterPro" id="IPR032675">
    <property type="entry name" value="LRR_dom_sf"/>
</dbReference>
<evidence type="ECO:0000313" key="3">
    <source>
        <dbReference type="Proteomes" id="UP001180020"/>
    </source>
</evidence>
<sequence length="469" mass="53383">MEVDRLSELADKAILQILSFLNTKERVQTRILSKRWRDLFSSIPTLDYCYKSIPTNHIHQNYIHIVDGLLRLSNATHLRRLHLDFFNCKDGPPFPDQWLRFVAGLSSVTDLVVCFHGVDDWNPNIDRFRSAVLSLNRTLSTVRSLTLDRFIPPSSGFPNCYFGSLKSLSLSNVCVSDKDFASMLKLCPPLESIRVKFIDRLALSGRDACRLETLDVCVRGDVEIGPAPRLRVFRLELCRGTISMKGVPSLREVALSVFYPPIVPSFQFDEAGFCSLKSIESLTIDDRVLKHIDDHDYERFPGLLNDVKSLNLSAGCNELPIDDIIISCVRHLQRLIEFTHFPVKYLVDIDFECFPGLWGNIKLLNLILDLPPRSHSVKITNGTIAASLQHFRHLEELSIWHINDLDFERFPGVFDDVCSLKLCIPSNSAEPMNGIIVAGLRHFRRLKELSIKEQITVGKPKKQAIEQTE</sequence>
<dbReference type="PANTHER" id="PTHR31639">
    <property type="entry name" value="F-BOX PROTEIN-LIKE"/>
    <property type="match status" value="1"/>
</dbReference>
<dbReference type="Pfam" id="PF00646">
    <property type="entry name" value="F-box"/>
    <property type="match status" value="1"/>
</dbReference>
<evidence type="ECO:0000259" key="1">
    <source>
        <dbReference type="PROSITE" id="PS50181"/>
    </source>
</evidence>
<dbReference type="InterPro" id="IPR036047">
    <property type="entry name" value="F-box-like_dom_sf"/>
</dbReference>
<reference evidence="2" key="2">
    <citation type="submission" date="2023-06" db="EMBL/GenBank/DDBJ databases">
        <authorList>
            <person name="Ma L."/>
            <person name="Liu K.-W."/>
            <person name="Li Z."/>
            <person name="Hsiao Y.-Y."/>
            <person name="Qi Y."/>
            <person name="Fu T."/>
            <person name="Tang G."/>
            <person name="Zhang D."/>
            <person name="Sun W.-H."/>
            <person name="Liu D.-K."/>
            <person name="Li Y."/>
            <person name="Chen G.-Z."/>
            <person name="Liu X.-D."/>
            <person name="Liao X.-Y."/>
            <person name="Jiang Y.-T."/>
            <person name="Yu X."/>
            <person name="Hao Y."/>
            <person name="Huang J."/>
            <person name="Zhao X.-W."/>
            <person name="Ke S."/>
            <person name="Chen Y.-Y."/>
            <person name="Wu W.-L."/>
            <person name="Hsu J.-L."/>
            <person name="Lin Y.-F."/>
            <person name="Huang M.-D."/>
            <person name="Li C.-Y."/>
            <person name="Huang L."/>
            <person name="Wang Z.-W."/>
            <person name="Zhao X."/>
            <person name="Zhong W.-Y."/>
            <person name="Peng D.-H."/>
            <person name="Ahmad S."/>
            <person name="Lan S."/>
            <person name="Zhang J.-S."/>
            <person name="Tsai W.-C."/>
            <person name="Van De Peer Y."/>
            <person name="Liu Z.-J."/>
        </authorList>
    </citation>
    <scope>NUCLEOTIDE SEQUENCE</scope>
    <source>
        <strain evidence="2">CP</strain>
        <tissue evidence="2">Leaves</tissue>
    </source>
</reference>
<feature type="domain" description="F-box" evidence="1">
    <location>
        <begin position="3"/>
        <end position="53"/>
    </location>
</feature>
<name>A0AAV9EY66_ACOCL</name>
<dbReference type="Pfam" id="PF24758">
    <property type="entry name" value="LRR_At5g56370"/>
    <property type="match status" value="1"/>
</dbReference>
<dbReference type="SUPFAM" id="SSF52047">
    <property type="entry name" value="RNI-like"/>
    <property type="match status" value="1"/>
</dbReference>
<gene>
    <name evidence="2" type="ORF">QJS10_CPB04g00457</name>
</gene>
<dbReference type="AlphaFoldDB" id="A0AAV9EY66"/>
<dbReference type="InterPro" id="IPR001810">
    <property type="entry name" value="F-box_dom"/>
</dbReference>
<accession>A0AAV9EY66</accession>
<reference evidence="2" key="1">
    <citation type="journal article" date="2023" name="Nat. Commun.">
        <title>Diploid and tetraploid genomes of Acorus and the evolution of monocots.</title>
        <authorList>
            <person name="Ma L."/>
            <person name="Liu K.W."/>
            <person name="Li Z."/>
            <person name="Hsiao Y.Y."/>
            <person name="Qi Y."/>
            <person name="Fu T."/>
            <person name="Tang G.D."/>
            <person name="Zhang D."/>
            <person name="Sun W.H."/>
            <person name="Liu D.K."/>
            <person name="Li Y."/>
            <person name="Chen G.Z."/>
            <person name="Liu X.D."/>
            <person name="Liao X.Y."/>
            <person name="Jiang Y.T."/>
            <person name="Yu X."/>
            <person name="Hao Y."/>
            <person name="Huang J."/>
            <person name="Zhao X.W."/>
            <person name="Ke S."/>
            <person name="Chen Y.Y."/>
            <person name="Wu W.L."/>
            <person name="Hsu J.L."/>
            <person name="Lin Y.F."/>
            <person name="Huang M.D."/>
            <person name="Li C.Y."/>
            <person name="Huang L."/>
            <person name="Wang Z.W."/>
            <person name="Zhao X."/>
            <person name="Zhong W.Y."/>
            <person name="Peng D.H."/>
            <person name="Ahmad S."/>
            <person name="Lan S."/>
            <person name="Zhang J.S."/>
            <person name="Tsai W.C."/>
            <person name="Van de Peer Y."/>
            <person name="Liu Z.J."/>
        </authorList>
    </citation>
    <scope>NUCLEOTIDE SEQUENCE</scope>
    <source>
        <strain evidence="2">CP</strain>
    </source>
</reference>
<dbReference type="Gene3D" id="3.80.10.10">
    <property type="entry name" value="Ribonuclease Inhibitor"/>
    <property type="match status" value="1"/>
</dbReference>
<dbReference type="Proteomes" id="UP001180020">
    <property type="component" value="Unassembled WGS sequence"/>
</dbReference>
<dbReference type="SUPFAM" id="SSF81383">
    <property type="entry name" value="F-box domain"/>
    <property type="match status" value="1"/>
</dbReference>
<dbReference type="SMART" id="SM00256">
    <property type="entry name" value="FBOX"/>
    <property type="match status" value="1"/>
</dbReference>
<proteinExistence type="predicted"/>
<comment type="caution">
    <text evidence="2">The sequence shown here is derived from an EMBL/GenBank/DDBJ whole genome shotgun (WGS) entry which is preliminary data.</text>
</comment>
<dbReference type="Gene3D" id="1.20.1280.50">
    <property type="match status" value="1"/>
</dbReference>
<keyword evidence="3" id="KW-1185">Reference proteome</keyword>